<dbReference type="Pfam" id="PF02195">
    <property type="entry name" value="ParB_N"/>
    <property type="match status" value="1"/>
</dbReference>
<dbReference type="FunFam" id="3.90.1530.30:FF:000001">
    <property type="entry name" value="Chromosome partitioning protein ParB"/>
    <property type="match status" value="1"/>
</dbReference>
<evidence type="ECO:0000313" key="11">
    <source>
        <dbReference type="Proteomes" id="UP000037749"/>
    </source>
</evidence>
<proteinExistence type="inferred from homology"/>
<dbReference type="SUPFAM" id="SSF110849">
    <property type="entry name" value="ParB/Sulfiredoxin"/>
    <property type="match status" value="1"/>
</dbReference>
<evidence type="ECO:0000313" key="9">
    <source>
        <dbReference type="EMBL" id="KOY77169.1"/>
    </source>
</evidence>
<organism evidence="8 14">
    <name type="scientific">Apilactobacillus kunkeei</name>
    <dbReference type="NCBI Taxonomy" id="148814"/>
    <lineage>
        <taxon>Bacteria</taxon>
        <taxon>Bacillati</taxon>
        <taxon>Bacillota</taxon>
        <taxon>Bacilli</taxon>
        <taxon>Lactobacillales</taxon>
        <taxon>Lactobacillaceae</taxon>
        <taxon>Apilactobacillus</taxon>
    </lineage>
</organism>
<reference evidence="8 14" key="4">
    <citation type="journal article" date="2016" name="Syst. Appl. Microbiol.">
        <title>Genomic characterization of a fructophilic bee symbiont Lactobacillus kunkeei reveals its niche-specific adaptation.</title>
        <authorList>
            <person name="Maeno S."/>
            <person name="Tanizawa Y."/>
            <person name="Kanesaki Y."/>
            <person name="Kubota E."/>
            <person name="Kumar H."/>
            <person name="Dicks L."/>
            <person name="Salminen S."/>
            <person name="Nakagawa J."/>
            <person name="Arita M."/>
            <person name="Endo A."/>
        </authorList>
    </citation>
    <scope>NUCLEOTIDE SEQUENCE [LARGE SCALE GENOMIC DNA]</scope>
    <source>
        <strain evidence="8 14">FF30-6</strain>
    </source>
</reference>
<keyword evidence="4" id="KW-0238">DNA-binding</keyword>
<keyword evidence="3" id="KW-0159">Chromosome partition</keyword>
<dbReference type="InterPro" id="IPR057240">
    <property type="entry name" value="ParB_dimer_C"/>
</dbReference>
<dbReference type="NCBIfam" id="TIGR00180">
    <property type="entry name" value="parB_part"/>
    <property type="match status" value="1"/>
</dbReference>
<dbReference type="FunFam" id="1.10.10.2830:FF:000001">
    <property type="entry name" value="Chromosome partitioning protein ParB"/>
    <property type="match status" value="1"/>
</dbReference>
<evidence type="ECO:0000313" key="8">
    <source>
        <dbReference type="EMBL" id="GAT91325.1"/>
    </source>
</evidence>
<evidence type="ECO:0000313" key="10">
    <source>
        <dbReference type="EMBL" id="KOY79712.1"/>
    </source>
</evidence>
<feature type="domain" description="ParB-like N-terminal" evidence="6">
    <location>
        <begin position="28"/>
        <end position="120"/>
    </location>
</feature>
<sequence length="293" mass="33264">MVNNKGLGRGIQALFADNDIDANSEDVLELELTKLSPNPFQPRTHFDTNALKDLTRSIEKSGVFQPIIVRKTSGSKDEYEILAGERRYRASRMAGKEKIPAIVRDASDEQMMEIAVMENLQREDLNPIEEAEAYNTLMTKLDITQAEVSKRLGKSRPYIANYLRLLGLPTEVKDMLTKNQLSMGQARTLLSVKKKDELIKLAKKAYEQTMTVRQLEKEIENLSSSPKKKKKPRRSTKKSPFLRASENELQDKFQTSVSISNNRSKKGTGKIEISYASDDDLNRILQILDINLD</sequence>
<name>A0A087EMJ9_9LACO</name>
<evidence type="ECO:0000259" key="6">
    <source>
        <dbReference type="SMART" id="SM00470"/>
    </source>
</evidence>
<dbReference type="eggNOG" id="COG1475">
    <property type="taxonomic scope" value="Bacteria"/>
</dbReference>
<dbReference type="PANTHER" id="PTHR33375:SF1">
    <property type="entry name" value="CHROMOSOME-PARTITIONING PROTEIN PARB-RELATED"/>
    <property type="match status" value="1"/>
</dbReference>
<feature type="region of interest" description="Disordered" evidence="5">
    <location>
        <begin position="217"/>
        <end position="272"/>
    </location>
</feature>
<evidence type="ECO:0000313" key="7">
    <source>
        <dbReference type="EMBL" id="ALJ30988.1"/>
    </source>
</evidence>
<keyword evidence="12" id="KW-1185">Reference proteome</keyword>
<dbReference type="PATRIC" id="fig|148814.10.peg.278"/>
<dbReference type="InterPro" id="IPR036086">
    <property type="entry name" value="ParB/Sulfiredoxin_sf"/>
</dbReference>
<dbReference type="EMBL" id="CP012920">
    <property type="protein sequence ID" value="ALJ30988.1"/>
    <property type="molecule type" value="Genomic_DNA"/>
</dbReference>
<dbReference type="GO" id="GO:0009295">
    <property type="term" value="C:nucleoid"/>
    <property type="evidence" value="ECO:0007669"/>
    <property type="project" value="UniProtKB-SubCell"/>
</dbReference>
<feature type="compositionally biased region" description="Polar residues" evidence="5">
    <location>
        <begin position="252"/>
        <end position="262"/>
    </location>
</feature>
<dbReference type="CDD" id="cd16393">
    <property type="entry name" value="SPO0J_N"/>
    <property type="match status" value="1"/>
</dbReference>
<protein>
    <submittedName>
        <fullName evidence="9">Chromosome (Plasmid) partitioning protein ParB, Stage 0 sporulation protein J</fullName>
    </submittedName>
    <submittedName>
        <fullName evidence="8">Chromosome partitioning protein ParB</fullName>
    </submittedName>
</protein>
<evidence type="ECO:0000313" key="13">
    <source>
        <dbReference type="Proteomes" id="UP000067203"/>
    </source>
</evidence>
<dbReference type="Pfam" id="PF17762">
    <property type="entry name" value="HTH_ParB"/>
    <property type="match status" value="1"/>
</dbReference>
<comment type="similarity">
    <text evidence="2">Belongs to the ParB family.</text>
</comment>
<evidence type="ECO:0000313" key="12">
    <source>
        <dbReference type="Proteomes" id="UP000037778"/>
    </source>
</evidence>
<comment type="subcellular location">
    <subcellularLocation>
        <location evidence="1">Cytoplasm</location>
        <location evidence="1">Nucleoid</location>
    </subcellularLocation>
</comment>
<dbReference type="Proteomes" id="UP000067203">
    <property type="component" value="Chromosome"/>
</dbReference>
<evidence type="ECO:0000256" key="3">
    <source>
        <dbReference type="ARBA" id="ARBA00022829"/>
    </source>
</evidence>
<gene>
    <name evidence="8" type="primary">parB</name>
    <name evidence="7" type="ORF">APS55_01540</name>
    <name evidence="8" type="ORF">FF306_01458</name>
    <name evidence="9" type="ORF">RZ71_10820</name>
    <name evidence="10" type="ORF">RZ72_07730</name>
</gene>
<dbReference type="KEGG" id="lku:APS55_01540"/>
<dbReference type="Gene3D" id="3.90.1530.30">
    <property type="match status" value="1"/>
</dbReference>
<accession>A0A087EMJ9</accession>
<dbReference type="GO" id="GO:0005694">
    <property type="term" value="C:chromosome"/>
    <property type="evidence" value="ECO:0007669"/>
    <property type="project" value="TreeGrafter"/>
</dbReference>
<dbReference type="Proteomes" id="UP000037778">
    <property type="component" value="Unassembled WGS sequence"/>
</dbReference>
<dbReference type="GO" id="GO:0045881">
    <property type="term" value="P:positive regulation of sporulation resulting in formation of a cellular spore"/>
    <property type="evidence" value="ECO:0007669"/>
    <property type="project" value="TreeGrafter"/>
</dbReference>
<evidence type="ECO:0000256" key="4">
    <source>
        <dbReference type="ARBA" id="ARBA00023125"/>
    </source>
</evidence>
<dbReference type="SMART" id="SM00470">
    <property type="entry name" value="ParB"/>
    <property type="match status" value="1"/>
</dbReference>
<evidence type="ECO:0000256" key="2">
    <source>
        <dbReference type="ARBA" id="ARBA00006295"/>
    </source>
</evidence>
<dbReference type="OrthoDB" id="9802051at2"/>
<dbReference type="AlphaFoldDB" id="A0A087EMJ9"/>
<evidence type="ECO:0000256" key="1">
    <source>
        <dbReference type="ARBA" id="ARBA00004453"/>
    </source>
</evidence>
<dbReference type="InterPro" id="IPR003115">
    <property type="entry name" value="ParB_N"/>
</dbReference>
<dbReference type="Pfam" id="PF23552">
    <property type="entry name" value="ParB_C"/>
    <property type="match status" value="1"/>
</dbReference>
<dbReference type="EMBL" id="BDDX01000019">
    <property type="protein sequence ID" value="GAT91325.1"/>
    <property type="molecule type" value="Genomic_DNA"/>
</dbReference>
<dbReference type="InterPro" id="IPR041468">
    <property type="entry name" value="HTH_ParB/Spo0J"/>
</dbReference>
<dbReference type="Proteomes" id="UP000037749">
    <property type="component" value="Unassembled WGS sequence"/>
</dbReference>
<dbReference type="Gene3D" id="1.10.10.2830">
    <property type="match status" value="1"/>
</dbReference>
<reference evidence="7 13" key="3">
    <citation type="journal article" date="2016" name="PeerJ">
        <title>Genome sequencing and analysis of the first complete genome of Lactobacillus kunkeei strain MP2, an Apis mellifera gut isolate.</title>
        <authorList>
            <person name="Asenjo F."/>
            <person name="Olmos A."/>
            <person name="Henriquez-Piskulich P."/>
            <person name="Polanco V."/>
            <person name="Aldea P."/>
            <person name="Ugalde J.A."/>
            <person name="Trombert A.N."/>
        </authorList>
    </citation>
    <scope>NUCLEOTIDE SEQUENCE [LARGE SCALE GENOMIC DNA]</scope>
    <source>
        <strain evidence="7 13">MP2</strain>
    </source>
</reference>
<reference evidence="11 12" key="1">
    <citation type="journal article" date="2015" name="Genome Biol. Evol.">
        <title>Functionally Structured Genomes in Lactobacillus kunkeei Colonizing the Honey Crop and Food Products of Honeybees and Stingless Bees.</title>
        <authorList>
            <person name="Tamarit D."/>
            <person name="Ellegaard K.M."/>
            <person name="Wikander J."/>
            <person name="Olofsson T."/>
            <person name="Vasquez A."/>
            <person name="Andersson S.G."/>
        </authorList>
    </citation>
    <scope>NUCLEOTIDE SEQUENCE [LARGE SCALE GENOMIC DNA]</scope>
    <source>
        <strain evidence="9 12">LAko</strain>
        <strain evidence="10 11">LAla</strain>
    </source>
</reference>
<dbReference type="GO" id="GO:0007059">
    <property type="term" value="P:chromosome segregation"/>
    <property type="evidence" value="ECO:0007669"/>
    <property type="project" value="UniProtKB-KW"/>
</dbReference>
<dbReference type="GO" id="GO:0003677">
    <property type="term" value="F:DNA binding"/>
    <property type="evidence" value="ECO:0007669"/>
    <property type="project" value="UniProtKB-KW"/>
</dbReference>
<dbReference type="EMBL" id="JXCZ01000007">
    <property type="protein sequence ID" value="KOY79712.1"/>
    <property type="molecule type" value="Genomic_DNA"/>
</dbReference>
<reference evidence="13" key="2">
    <citation type="submission" date="2015-10" db="EMBL/GenBank/DDBJ databases">
        <title>Bioinformatic analysis of the first complete genome sequence of Lactobacillus kunkeei strain MP2, an Apis mellifera gut isolate.</title>
        <authorList>
            <person name="Asenjo F."/>
            <person name="Olmos A."/>
            <person name="Henriquez-Piskulich P."/>
            <person name="Aldea P."/>
            <person name="Ugalde J.A."/>
            <person name="Trombert A.N."/>
        </authorList>
    </citation>
    <scope>NUCLEOTIDE SEQUENCE [LARGE SCALE GENOMIC DNA]</scope>
    <source>
        <strain evidence="13">MP2</strain>
    </source>
</reference>
<dbReference type="Proteomes" id="UP000186588">
    <property type="component" value="Unassembled WGS sequence"/>
</dbReference>
<dbReference type="EMBL" id="JXCY01000002">
    <property type="protein sequence ID" value="KOY77169.1"/>
    <property type="molecule type" value="Genomic_DNA"/>
</dbReference>
<evidence type="ECO:0000256" key="5">
    <source>
        <dbReference type="SAM" id="MobiDB-lite"/>
    </source>
</evidence>
<evidence type="ECO:0000313" key="14">
    <source>
        <dbReference type="Proteomes" id="UP000186588"/>
    </source>
</evidence>
<dbReference type="STRING" id="148814.APS55_01540"/>
<dbReference type="InterPro" id="IPR050336">
    <property type="entry name" value="Chromosome_partition/occlusion"/>
</dbReference>
<dbReference type="RefSeq" id="WP_034532676.1">
    <property type="nucleotide sequence ID" value="NZ_BDDX01000019.1"/>
</dbReference>
<dbReference type="PANTHER" id="PTHR33375">
    <property type="entry name" value="CHROMOSOME-PARTITIONING PROTEIN PARB-RELATED"/>
    <property type="match status" value="1"/>
</dbReference>
<feature type="compositionally biased region" description="Basic residues" evidence="5">
    <location>
        <begin position="226"/>
        <end position="237"/>
    </location>
</feature>
<dbReference type="InterPro" id="IPR004437">
    <property type="entry name" value="ParB/RepB/Spo0J"/>
</dbReference>